<reference evidence="5" key="1">
    <citation type="journal article" date="2017" name="Nature">
        <title>The sunflower genome provides insights into oil metabolism, flowering and Asterid evolution.</title>
        <authorList>
            <person name="Badouin H."/>
            <person name="Gouzy J."/>
            <person name="Grassa C.J."/>
            <person name="Murat F."/>
            <person name="Staton S.E."/>
            <person name="Cottret L."/>
            <person name="Lelandais-Briere C."/>
            <person name="Owens G.L."/>
            <person name="Carrere S."/>
            <person name="Mayjonade B."/>
            <person name="Legrand L."/>
            <person name="Gill N."/>
            <person name="Kane N.C."/>
            <person name="Bowers J.E."/>
            <person name="Hubner S."/>
            <person name="Bellec A."/>
            <person name="Berard A."/>
            <person name="Berges H."/>
            <person name="Blanchet N."/>
            <person name="Boniface M.C."/>
            <person name="Brunel D."/>
            <person name="Catrice O."/>
            <person name="Chaidir N."/>
            <person name="Claudel C."/>
            <person name="Donnadieu C."/>
            <person name="Faraut T."/>
            <person name="Fievet G."/>
            <person name="Helmstetter N."/>
            <person name="King M."/>
            <person name="Knapp S.J."/>
            <person name="Lai Z."/>
            <person name="Le Paslier M.C."/>
            <person name="Lippi Y."/>
            <person name="Lorenzon L."/>
            <person name="Mandel J.R."/>
            <person name="Marage G."/>
            <person name="Marchand G."/>
            <person name="Marquand E."/>
            <person name="Bret-Mestries E."/>
            <person name="Morien E."/>
            <person name="Nambeesan S."/>
            <person name="Nguyen T."/>
            <person name="Pegot-Espagnet P."/>
            <person name="Pouilly N."/>
            <person name="Raftis F."/>
            <person name="Sallet E."/>
            <person name="Schiex T."/>
            <person name="Thomas J."/>
            <person name="Vandecasteele C."/>
            <person name="Vares D."/>
            <person name="Vear F."/>
            <person name="Vautrin S."/>
            <person name="Crespi M."/>
            <person name="Mangin B."/>
            <person name="Burke J.M."/>
            <person name="Salse J."/>
            <person name="Munos S."/>
            <person name="Vincourt P."/>
            <person name="Rieseberg L.H."/>
            <person name="Langlade N.B."/>
        </authorList>
    </citation>
    <scope>NUCLEOTIDE SEQUENCE [LARGE SCALE GENOMIC DNA]</scope>
    <source>
        <strain evidence="5">cv. SF193</strain>
    </source>
</reference>
<protein>
    <submittedName>
        <fullName evidence="4">Putative zinc finger, CCHC-type</fullName>
    </submittedName>
</protein>
<sequence>MKIIRKEDMSGTSGQNQINGNSLSQFQCPILKPTNYTVWAIRIKTILEANGLWETIEPAENATVDTKKDKSAIAYLFQAIPEDVVLQVASCKTAKEIWENLRIRHVGVDRVQKARMHTLMSEFEMLQMKDDDTIDSFTAKINSIVTRATEVGSTMSQPTLVRKLLNGVPDRFTQIVASMEQYSDIETMTLQEAIGRLKTYEERLKLKKGNQGERRQFGNRGRGRFNQTRGNWRNNGNRQSPRNKGSTSRPRNGNSRNWRKFARTDLSKIQCFKCQKFGHYRKDCSEKDEVQEHSNLVEEDEAPVLLMTIQEENVQERALLNEEQIKPASYASGDENLWYLDNGASNHMTGVRSHFRELDETVTGQVRFGDGSHVEIKGKGSILLECMNQEQKIVSQVYYIPSLKTNILSLGQLTETGCKVKATNASQEIEEQAIQGQTEDRKTNLLTIKDGRHSMVMAREVRPFTLRRY</sequence>
<feature type="domain" description="CCHC-type" evidence="3">
    <location>
        <begin position="271"/>
        <end position="286"/>
    </location>
</feature>
<evidence type="ECO:0000256" key="2">
    <source>
        <dbReference type="SAM" id="MobiDB-lite"/>
    </source>
</evidence>
<dbReference type="GO" id="GO:0008270">
    <property type="term" value="F:zinc ion binding"/>
    <property type="evidence" value="ECO:0007669"/>
    <property type="project" value="UniProtKB-KW"/>
</dbReference>
<organism evidence="4 5">
    <name type="scientific">Helianthus annuus</name>
    <name type="common">Common sunflower</name>
    <dbReference type="NCBI Taxonomy" id="4232"/>
    <lineage>
        <taxon>Eukaryota</taxon>
        <taxon>Viridiplantae</taxon>
        <taxon>Streptophyta</taxon>
        <taxon>Embryophyta</taxon>
        <taxon>Tracheophyta</taxon>
        <taxon>Spermatophyta</taxon>
        <taxon>Magnoliopsida</taxon>
        <taxon>eudicotyledons</taxon>
        <taxon>Gunneridae</taxon>
        <taxon>Pentapetalae</taxon>
        <taxon>asterids</taxon>
        <taxon>campanulids</taxon>
        <taxon>Asterales</taxon>
        <taxon>Asteraceae</taxon>
        <taxon>Asteroideae</taxon>
        <taxon>Heliantheae alliance</taxon>
        <taxon>Heliantheae</taxon>
        <taxon>Helianthus</taxon>
    </lineage>
</organism>
<dbReference type="Gene3D" id="4.10.60.10">
    <property type="entry name" value="Zinc finger, CCHC-type"/>
    <property type="match status" value="1"/>
</dbReference>
<dbReference type="OMA" id="ETHEQRR"/>
<keyword evidence="1" id="KW-0479">Metal-binding</keyword>
<dbReference type="PANTHER" id="PTHR35317">
    <property type="entry name" value="OS04G0629600 PROTEIN"/>
    <property type="match status" value="1"/>
</dbReference>
<dbReference type="AlphaFoldDB" id="A0A251V159"/>
<name>A0A251V159_HELAN</name>
<evidence type="ECO:0000259" key="3">
    <source>
        <dbReference type="PROSITE" id="PS50158"/>
    </source>
</evidence>
<dbReference type="InParanoid" id="A0A251V159"/>
<feature type="compositionally biased region" description="Polar residues" evidence="2">
    <location>
        <begin position="232"/>
        <end position="256"/>
    </location>
</feature>
<keyword evidence="5" id="KW-1185">Reference proteome</keyword>
<dbReference type="Proteomes" id="UP000215914">
    <property type="component" value="Chromosome 4"/>
</dbReference>
<evidence type="ECO:0000313" key="4">
    <source>
        <dbReference type="EMBL" id="OTG29124.1"/>
    </source>
</evidence>
<dbReference type="STRING" id="4232.A0A251V159"/>
<dbReference type="PROSITE" id="PS50158">
    <property type="entry name" value="ZF_CCHC"/>
    <property type="match status" value="1"/>
</dbReference>
<gene>
    <name evidence="4" type="ORF">HannXRQ_Chr04g0118821</name>
</gene>
<feature type="compositionally biased region" description="Basic and acidic residues" evidence="2">
    <location>
        <begin position="205"/>
        <end position="216"/>
    </location>
</feature>
<dbReference type="Pfam" id="PF14223">
    <property type="entry name" value="Retrotran_gag_2"/>
    <property type="match status" value="1"/>
</dbReference>
<dbReference type="Pfam" id="PF00098">
    <property type="entry name" value="zf-CCHC"/>
    <property type="match status" value="1"/>
</dbReference>
<dbReference type="SMART" id="SM00343">
    <property type="entry name" value="ZnF_C2HC"/>
    <property type="match status" value="1"/>
</dbReference>
<feature type="region of interest" description="Disordered" evidence="2">
    <location>
        <begin position="205"/>
        <end position="258"/>
    </location>
</feature>
<dbReference type="EMBL" id="CM007893">
    <property type="protein sequence ID" value="OTG29124.1"/>
    <property type="molecule type" value="Genomic_DNA"/>
</dbReference>
<dbReference type="InterPro" id="IPR001878">
    <property type="entry name" value="Znf_CCHC"/>
</dbReference>
<dbReference type="PANTHER" id="PTHR35317:SF38">
    <property type="entry name" value="RNA-DIRECTED DNA POLYMERASE"/>
    <property type="match status" value="1"/>
</dbReference>
<accession>A0A251V159</accession>
<dbReference type="GO" id="GO:0003676">
    <property type="term" value="F:nucleic acid binding"/>
    <property type="evidence" value="ECO:0007669"/>
    <property type="project" value="InterPro"/>
</dbReference>
<dbReference type="Pfam" id="PF22936">
    <property type="entry name" value="Pol_BBD"/>
    <property type="match status" value="1"/>
</dbReference>
<evidence type="ECO:0000256" key="1">
    <source>
        <dbReference type="PROSITE-ProRule" id="PRU00047"/>
    </source>
</evidence>
<dbReference type="InterPro" id="IPR036875">
    <property type="entry name" value="Znf_CCHC_sf"/>
</dbReference>
<keyword evidence="1" id="KW-0862">Zinc</keyword>
<proteinExistence type="predicted"/>
<keyword evidence="1" id="KW-0863">Zinc-finger</keyword>
<evidence type="ECO:0000313" key="5">
    <source>
        <dbReference type="Proteomes" id="UP000215914"/>
    </source>
</evidence>
<dbReference type="InterPro" id="IPR054722">
    <property type="entry name" value="PolX-like_BBD"/>
</dbReference>
<dbReference type="SUPFAM" id="SSF57756">
    <property type="entry name" value="Retrovirus zinc finger-like domains"/>
    <property type="match status" value="1"/>
</dbReference>